<evidence type="ECO:0000256" key="1">
    <source>
        <dbReference type="ARBA" id="ARBA00004651"/>
    </source>
</evidence>
<reference evidence="7 8" key="1">
    <citation type="submission" date="2018-05" db="EMBL/GenBank/DDBJ databases">
        <title>complete genome sequence of Aquabacterium olei NBRC 110486.</title>
        <authorList>
            <person name="Tang B."/>
            <person name="Chang J."/>
            <person name="Zhang L."/>
            <person name="Yang H."/>
        </authorList>
    </citation>
    <scope>NUCLEOTIDE SEQUENCE [LARGE SCALE GENOMIC DNA]</scope>
    <source>
        <strain evidence="7 8">NBRC 110486</strain>
    </source>
</reference>
<organism evidence="7 8">
    <name type="scientific">Aquabacterium olei</name>
    <dbReference type="NCBI Taxonomy" id="1296669"/>
    <lineage>
        <taxon>Bacteria</taxon>
        <taxon>Pseudomonadati</taxon>
        <taxon>Pseudomonadota</taxon>
        <taxon>Betaproteobacteria</taxon>
        <taxon>Burkholderiales</taxon>
        <taxon>Aquabacterium</taxon>
    </lineage>
</organism>
<evidence type="ECO:0000313" key="8">
    <source>
        <dbReference type="Proteomes" id="UP000244892"/>
    </source>
</evidence>
<keyword evidence="3 6" id="KW-0812">Transmembrane</keyword>
<dbReference type="OrthoDB" id="9797028at2"/>
<dbReference type="PANTHER" id="PTHR30213:SF1">
    <property type="entry name" value="INNER MEMBRANE PROTEIN YHJD"/>
    <property type="match status" value="1"/>
</dbReference>
<dbReference type="InterPro" id="IPR017039">
    <property type="entry name" value="Virul_fac_BrkB"/>
</dbReference>
<feature type="transmembrane region" description="Helical" evidence="6">
    <location>
        <begin position="159"/>
        <end position="182"/>
    </location>
</feature>
<evidence type="ECO:0000256" key="6">
    <source>
        <dbReference type="SAM" id="Phobius"/>
    </source>
</evidence>
<dbReference type="NCBIfam" id="TIGR00765">
    <property type="entry name" value="yihY_not_rbn"/>
    <property type="match status" value="1"/>
</dbReference>
<evidence type="ECO:0000256" key="2">
    <source>
        <dbReference type="ARBA" id="ARBA00022475"/>
    </source>
</evidence>
<dbReference type="GO" id="GO:0005886">
    <property type="term" value="C:plasma membrane"/>
    <property type="evidence" value="ECO:0007669"/>
    <property type="project" value="UniProtKB-SubCell"/>
</dbReference>
<comment type="subcellular location">
    <subcellularLocation>
        <location evidence="1">Cell membrane</location>
        <topology evidence="1">Multi-pass membrane protein</topology>
    </subcellularLocation>
</comment>
<evidence type="ECO:0000256" key="5">
    <source>
        <dbReference type="ARBA" id="ARBA00023136"/>
    </source>
</evidence>
<dbReference type="RefSeq" id="WP_109038206.1">
    <property type="nucleotide sequence ID" value="NZ_CP029210.1"/>
</dbReference>
<feature type="transmembrane region" description="Helical" evidence="6">
    <location>
        <begin position="109"/>
        <end position="129"/>
    </location>
</feature>
<name>A0A2U8FW26_9BURK</name>
<sequence>MASPPVLPPAVLRALRHLPAPLHPPLTLLMRAGMRWMDEGAPQLGAALAFYTMFAMAPLLLIAISVAGAVFGVEAARGQIVHEIQGVVGKEAAKSIEAMVESAWRHPDGLQAALIGGLTLLLGATGVFTELRRALNRIMHVEPDTSALGALVKARLTGLALVMGFGFLAIVSLLLSAALQAFSALMPGAVVLGTVLTLLEFAVSTAVLGLAFGALLRWVPDRAPRSGAVFAGALTCAVMFNLGKFLIGLYLSRASVASSYGAAGSFVVVMLWVYYTGQILLFGAAITADASEARGASAPSPSA</sequence>
<evidence type="ECO:0000256" key="3">
    <source>
        <dbReference type="ARBA" id="ARBA00022692"/>
    </source>
</evidence>
<dbReference type="Pfam" id="PF03631">
    <property type="entry name" value="Virul_fac_BrkB"/>
    <property type="match status" value="1"/>
</dbReference>
<dbReference type="Proteomes" id="UP000244892">
    <property type="component" value="Chromosome"/>
</dbReference>
<dbReference type="PIRSF" id="PIRSF035875">
    <property type="entry name" value="RNase_BN"/>
    <property type="match status" value="1"/>
</dbReference>
<evidence type="ECO:0008006" key="9">
    <source>
        <dbReference type="Google" id="ProtNLM"/>
    </source>
</evidence>
<feature type="transmembrane region" description="Helical" evidence="6">
    <location>
        <begin position="44"/>
        <end position="71"/>
    </location>
</feature>
<keyword evidence="2" id="KW-1003">Cell membrane</keyword>
<keyword evidence="8" id="KW-1185">Reference proteome</keyword>
<evidence type="ECO:0000313" key="7">
    <source>
        <dbReference type="EMBL" id="AWI55087.1"/>
    </source>
</evidence>
<dbReference type="PANTHER" id="PTHR30213">
    <property type="entry name" value="INNER MEMBRANE PROTEIN YHJD"/>
    <property type="match status" value="1"/>
</dbReference>
<feature type="transmembrane region" description="Helical" evidence="6">
    <location>
        <begin position="228"/>
        <end position="251"/>
    </location>
</feature>
<dbReference type="KEGG" id="aon:DEH84_03785"/>
<dbReference type="AlphaFoldDB" id="A0A2U8FW26"/>
<evidence type="ECO:0000256" key="4">
    <source>
        <dbReference type="ARBA" id="ARBA00022989"/>
    </source>
</evidence>
<keyword evidence="4 6" id="KW-1133">Transmembrane helix</keyword>
<feature type="transmembrane region" description="Helical" evidence="6">
    <location>
        <begin position="188"/>
        <end position="216"/>
    </location>
</feature>
<protein>
    <recommendedName>
        <fullName evidence="9">YihY/virulence factor BrkB family protein</fullName>
    </recommendedName>
</protein>
<accession>A0A2U8FW26</accession>
<keyword evidence="5 6" id="KW-0472">Membrane</keyword>
<gene>
    <name evidence="7" type="ORF">DEH84_03785</name>
</gene>
<dbReference type="EMBL" id="CP029210">
    <property type="protein sequence ID" value="AWI55087.1"/>
    <property type="molecule type" value="Genomic_DNA"/>
</dbReference>
<proteinExistence type="predicted"/>